<name>A0A183FCW3_HELPZ</name>
<accession>A0A3P7W7W9</accession>
<dbReference type="Proteomes" id="UP000050761">
    <property type="component" value="Unassembled WGS sequence"/>
</dbReference>
<dbReference type="AlphaFoldDB" id="A0A183FCW3"/>
<protein>
    <submittedName>
        <fullName evidence="1 3">Uncharacterized protein</fullName>
    </submittedName>
</protein>
<organism evidence="2 3">
    <name type="scientific">Heligmosomoides polygyrus</name>
    <name type="common">Parasitic roundworm</name>
    <dbReference type="NCBI Taxonomy" id="6339"/>
    <lineage>
        <taxon>Eukaryota</taxon>
        <taxon>Metazoa</taxon>
        <taxon>Ecdysozoa</taxon>
        <taxon>Nematoda</taxon>
        <taxon>Chromadorea</taxon>
        <taxon>Rhabditida</taxon>
        <taxon>Rhabditina</taxon>
        <taxon>Rhabditomorpha</taxon>
        <taxon>Strongyloidea</taxon>
        <taxon>Heligmosomidae</taxon>
        <taxon>Heligmosomoides</taxon>
    </lineage>
</organism>
<reference evidence="1 2" key="1">
    <citation type="submission" date="2018-11" db="EMBL/GenBank/DDBJ databases">
        <authorList>
            <consortium name="Pathogen Informatics"/>
        </authorList>
    </citation>
    <scope>NUCLEOTIDE SEQUENCE [LARGE SCALE GENOMIC DNA]</scope>
</reference>
<keyword evidence="2" id="KW-1185">Reference proteome</keyword>
<reference evidence="3" key="2">
    <citation type="submission" date="2019-09" db="UniProtKB">
        <authorList>
            <consortium name="WormBaseParasite"/>
        </authorList>
    </citation>
    <scope>IDENTIFICATION</scope>
</reference>
<evidence type="ECO:0000313" key="1">
    <source>
        <dbReference type="EMBL" id="VDO57011.1"/>
    </source>
</evidence>
<accession>A0A183FCW3</accession>
<gene>
    <name evidence="1" type="ORF">HPBE_LOCUS4006</name>
</gene>
<proteinExistence type="predicted"/>
<evidence type="ECO:0000313" key="2">
    <source>
        <dbReference type="Proteomes" id="UP000050761"/>
    </source>
</evidence>
<sequence length="82" mass="8953">MFDFSRGMPLILERLGMCEGVDLILFEVNFRQNQIDCSIVLTGFFSWNGFVPGAAGHAWGADCFVPGAAGHAWGADLILFEV</sequence>
<dbReference type="WBParaSite" id="HPBE_0000400501-mRNA-1">
    <property type="protein sequence ID" value="HPBE_0000400501-mRNA-1"/>
    <property type="gene ID" value="HPBE_0000400501"/>
</dbReference>
<dbReference type="EMBL" id="UZAH01023388">
    <property type="protein sequence ID" value="VDO57011.1"/>
    <property type="molecule type" value="Genomic_DNA"/>
</dbReference>
<evidence type="ECO:0000313" key="3">
    <source>
        <dbReference type="WBParaSite" id="HPBE_0000400501-mRNA-1"/>
    </source>
</evidence>